<protein>
    <recommendedName>
        <fullName evidence="4">AmpE protein</fullName>
    </recommendedName>
</protein>
<organism evidence="2 3">
    <name type="scientific">Candidatus Seongchinamella marina</name>
    <dbReference type="NCBI Taxonomy" id="2518990"/>
    <lineage>
        <taxon>Bacteria</taxon>
        <taxon>Pseudomonadati</taxon>
        <taxon>Pseudomonadota</taxon>
        <taxon>Gammaproteobacteria</taxon>
        <taxon>Cellvibrionales</taxon>
        <taxon>Halieaceae</taxon>
        <taxon>Seongchinamella</taxon>
    </lineage>
</organism>
<keyword evidence="1" id="KW-0812">Transmembrane</keyword>
<feature type="transmembrane region" description="Helical" evidence="1">
    <location>
        <begin position="68"/>
        <end position="86"/>
    </location>
</feature>
<evidence type="ECO:0000313" key="2">
    <source>
        <dbReference type="EMBL" id="MCX2972229.1"/>
    </source>
</evidence>
<dbReference type="PANTHER" id="PTHR38684">
    <property type="entry name" value="PROTEIN AMPE"/>
    <property type="match status" value="1"/>
</dbReference>
<dbReference type="Pfam" id="PF17113">
    <property type="entry name" value="AmpE"/>
    <property type="match status" value="1"/>
</dbReference>
<dbReference type="Proteomes" id="UP001143307">
    <property type="component" value="Unassembled WGS sequence"/>
</dbReference>
<evidence type="ECO:0000256" key="1">
    <source>
        <dbReference type="SAM" id="Phobius"/>
    </source>
</evidence>
<dbReference type="InterPro" id="IPR052966">
    <property type="entry name" value="Beta-lactamase_Reg"/>
</dbReference>
<feature type="transmembrane region" description="Helical" evidence="1">
    <location>
        <begin position="256"/>
        <end position="278"/>
    </location>
</feature>
<keyword evidence="1" id="KW-1133">Transmembrane helix</keyword>
<reference evidence="2" key="1">
    <citation type="submission" date="2019-02" db="EMBL/GenBank/DDBJ databases">
        <authorList>
            <person name="Li S.-H."/>
        </authorList>
    </citation>
    <scope>NUCLEOTIDE SEQUENCE</scope>
    <source>
        <strain evidence="2">IMCC8485</strain>
    </source>
</reference>
<comment type="caution">
    <text evidence="2">The sequence shown here is derived from an EMBL/GenBank/DDBJ whole genome shotgun (WGS) entry which is preliminary data.</text>
</comment>
<evidence type="ECO:0000313" key="3">
    <source>
        <dbReference type="Proteomes" id="UP001143307"/>
    </source>
</evidence>
<feature type="transmembrane region" description="Helical" evidence="1">
    <location>
        <begin position="147"/>
        <end position="169"/>
    </location>
</feature>
<accession>A0ABT3SQW0</accession>
<evidence type="ECO:0008006" key="4">
    <source>
        <dbReference type="Google" id="ProtNLM"/>
    </source>
</evidence>
<dbReference type="EMBL" id="SHNP01000001">
    <property type="protein sequence ID" value="MCX2972229.1"/>
    <property type="molecule type" value="Genomic_DNA"/>
</dbReference>
<proteinExistence type="predicted"/>
<keyword evidence="1" id="KW-0472">Membrane</keyword>
<dbReference type="RefSeq" id="WP_279251269.1">
    <property type="nucleotide sequence ID" value="NZ_SHNP01000001.1"/>
</dbReference>
<dbReference type="PANTHER" id="PTHR38684:SF1">
    <property type="entry name" value="PROTEIN AMPE"/>
    <property type="match status" value="1"/>
</dbReference>
<keyword evidence="3" id="KW-1185">Reference proteome</keyword>
<name>A0ABT3SQW0_9GAMM</name>
<dbReference type="InterPro" id="IPR031347">
    <property type="entry name" value="AmpE"/>
</dbReference>
<feature type="transmembrane region" description="Helical" evidence="1">
    <location>
        <begin position="41"/>
        <end position="61"/>
    </location>
</feature>
<gene>
    <name evidence="2" type="ORF">EYC87_01340</name>
</gene>
<sequence>MTFLALIIALVLERLSPLEDWLDGGGWFDRWQGQLASLGLGGGLQAVFSVGVPVVLAHLVLNALQPLLFGLAWMAAAVLLLLYSFGRSNLGAFQERYRSQCRREDFQGAWLATSSEFKWFEPKEQLDAILIHKRIQQGFLYENYQRWFAVLFYFLLLGPLGALAYRLLYMTCEGEASRQHILFYVDWVPVRLLAAAFTLTGNFVASADELWDGLRAPGMSSSEVLFTVAMAATGQDRVPDEEGGLSGQRAATENEMFAALVRRASVCWVAVIAGLVVMF</sequence>